<name>A0AAG5DFD1_ANOAO</name>
<dbReference type="PANTHER" id="PTHR22999">
    <property type="entry name" value="PX SERINE/THREONINE KINASE PXK"/>
    <property type="match status" value="1"/>
</dbReference>
<dbReference type="AlphaFoldDB" id="A0AAG5DFD1"/>
<evidence type="ECO:0000313" key="6">
    <source>
        <dbReference type="EnsemblMetazoa" id="ENSAATROPP009473"/>
    </source>
</evidence>
<keyword evidence="3" id="KW-0175">Coiled coil</keyword>
<comment type="subcellular location">
    <subcellularLocation>
        <location evidence="1">Cytoplasm</location>
    </subcellularLocation>
</comment>
<feature type="region of interest" description="Disordered" evidence="4">
    <location>
        <begin position="228"/>
        <end position="272"/>
    </location>
</feature>
<keyword evidence="7" id="KW-1185">Reference proteome</keyword>
<proteinExistence type="predicted"/>
<sequence length="480" mass="52185">MSLRAIQKRDREKLSSSQRQQFISHQQLRSGPDGGGDGATPADATTTTTTTMMMPTTTAMKMTAVRGGSGYQQEGLVTMVVPGSVGAPVVPSVQSIIQSQNAKRKQKQTAVATGNALTRPQAALLRRSSSYPTLGACGPSLRGLRSIKSEADLSIDRRQRQREGLGGGGVEGGSSSFADGGVAGSSGNSFSTNNLYLGAKSEVCLKTLAVKNMQHSVQLFANGGAAPGSIRSGGSTGGSTASQQQLQQQQPSKRLYESRRTSELSSSDFGTNKTELHHVKANHGGAGGGAVRIPIVGYEVMEERARFTIFKLRIENSISHTCWLVLRRYTDFVRLNNKLKTIFPHCTLVLPRKKWFGDNFSSGFIDNRIQGLQTFIDTILGDELMRSCTAVRDFFCLDEPPSYSESMEESRVIFEAQEETISQLKQQLQTKDDLVHALQTKLATELNRNKILSNVIRNSVENCAKCSKSIDQQLKDSVHK</sequence>
<dbReference type="GO" id="GO:0045022">
    <property type="term" value="P:early endosome to late endosome transport"/>
    <property type="evidence" value="ECO:0007669"/>
    <property type="project" value="TreeGrafter"/>
</dbReference>
<feature type="compositionally biased region" description="Polar residues" evidence="4">
    <location>
        <begin position="15"/>
        <end position="29"/>
    </location>
</feature>
<feature type="region of interest" description="Disordered" evidence="4">
    <location>
        <begin position="1"/>
        <end position="49"/>
    </location>
</feature>
<keyword evidence="2" id="KW-0963">Cytoplasm</keyword>
<feature type="compositionally biased region" description="Low complexity" evidence="4">
    <location>
        <begin position="39"/>
        <end position="49"/>
    </location>
</feature>
<dbReference type="InterPro" id="IPR036871">
    <property type="entry name" value="PX_dom_sf"/>
</dbReference>
<feature type="coiled-coil region" evidence="3">
    <location>
        <begin position="407"/>
        <end position="441"/>
    </location>
</feature>
<evidence type="ECO:0000256" key="2">
    <source>
        <dbReference type="ARBA" id="ARBA00022490"/>
    </source>
</evidence>
<feature type="compositionally biased region" description="Low complexity" evidence="4">
    <location>
        <begin position="228"/>
        <end position="250"/>
    </location>
</feature>
<dbReference type="InterPro" id="IPR051837">
    <property type="entry name" value="SortingNexin/PXDomain-PKLike"/>
</dbReference>
<dbReference type="PANTHER" id="PTHR22999:SF23">
    <property type="entry name" value="SORTING NEXIN-16"/>
    <property type="match status" value="1"/>
</dbReference>
<evidence type="ECO:0000256" key="1">
    <source>
        <dbReference type="ARBA" id="ARBA00004496"/>
    </source>
</evidence>
<dbReference type="Pfam" id="PF00787">
    <property type="entry name" value="PX"/>
    <property type="match status" value="1"/>
</dbReference>
<dbReference type="GO" id="GO:0035091">
    <property type="term" value="F:phosphatidylinositol binding"/>
    <property type="evidence" value="ECO:0007669"/>
    <property type="project" value="InterPro"/>
</dbReference>
<feature type="compositionally biased region" description="Polar residues" evidence="4">
    <location>
        <begin position="263"/>
        <end position="272"/>
    </location>
</feature>
<feature type="region of interest" description="Disordered" evidence="4">
    <location>
        <begin position="152"/>
        <end position="179"/>
    </location>
</feature>
<evidence type="ECO:0000313" key="7">
    <source>
        <dbReference type="Proteomes" id="UP000075880"/>
    </source>
</evidence>
<dbReference type="GO" id="GO:0005769">
    <property type="term" value="C:early endosome"/>
    <property type="evidence" value="ECO:0007669"/>
    <property type="project" value="TreeGrafter"/>
</dbReference>
<feature type="domain" description="PX" evidence="5">
    <location>
        <begin position="288"/>
        <end position="402"/>
    </location>
</feature>
<dbReference type="GO" id="GO:0008333">
    <property type="term" value="P:endosome to lysosome transport"/>
    <property type="evidence" value="ECO:0007669"/>
    <property type="project" value="TreeGrafter"/>
</dbReference>
<dbReference type="SUPFAM" id="SSF64268">
    <property type="entry name" value="PX domain"/>
    <property type="match status" value="1"/>
</dbReference>
<reference evidence="6" key="1">
    <citation type="submission" date="2024-04" db="UniProtKB">
        <authorList>
            <consortium name="EnsemblMetazoa"/>
        </authorList>
    </citation>
    <scope>IDENTIFICATION</scope>
    <source>
        <strain evidence="6">EBRO</strain>
    </source>
</reference>
<dbReference type="EnsemblMetazoa" id="ENSAATROPT010494">
    <property type="protein sequence ID" value="ENSAATROPP009473"/>
    <property type="gene ID" value="ENSAATROPG008538"/>
</dbReference>
<protein>
    <recommendedName>
        <fullName evidence="5">PX domain-containing protein</fullName>
    </recommendedName>
</protein>
<dbReference type="GO" id="GO:0005770">
    <property type="term" value="C:late endosome"/>
    <property type="evidence" value="ECO:0007669"/>
    <property type="project" value="TreeGrafter"/>
</dbReference>
<dbReference type="Proteomes" id="UP000075880">
    <property type="component" value="Unassembled WGS sequence"/>
</dbReference>
<feature type="compositionally biased region" description="Basic and acidic residues" evidence="4">
    <location>
        <begin position="152"/>
        <end position="163"/>
    </location>
</feature>
<dbReference type="PROSITE" id="PS50195">
    <property type="entry name" value="PX"/>
    <property type="match status" value="1"/>
</dbReference>
<dbReference type="Gene3D" id="3.30.1520.10">
    <property type="entry name" value="Phox-like domain"/>
    <property type="match status" value="1"/>
</dbReference>
<evidence type="ECO:0000256" key="3">
    <source>
        <dbReference type="SAM" id="Coils"/>
    </source>
</evidence>
<evidence type="ECO:0000259" key="5">
    <source>
        <dbReference type="PROSITE" id="PS50195"/>
    </source>
</evidence>
<organism evidence="6 7">
    <name type="scientific">Anopheles atroparvus</name>
    <name type="common">European mosquito</name>
    <dbReference type="NCBI Taxonomy" id="41427"/>
    <lineage>
        <taxon>Eukaryota</taxon>
        <taxon>Metazoa</taxon>
        <taxon>Ecdysozoa</taxon>
        <taxon>Arthropoda</taxon>
        <taxon>Hexapoda</taxon>
        <taxon>Insecta</taxon>
        <taxon>Pterygota</taxon>
        <taxon>Neoptera</taxon>
        <taxon>Endopterygota</taxon>
        <taxon>Diptera</taxon>
        <taxon>Nematocera</taxon>
        <taxon>Culicoidea</taxon>
        <taxon>Culicidae</taxon>
        <taxon>Anophelinae</taxon>
        <taxon>Anopheles</taxon>
    </lineage>
</organism>
<dbReference type="InterPro" id="IPR001683">
    <property type="entry name" value="PX_dom"/>
</dbReference>
<dbReference type="GO" id="GO:0006622">
    <property type="term" value="P:protein targeting to lysosome"/>
    <property type="evidence" value="ECO:0007669"/>
    <property type="project" value="TreeGrafter"/>
</dbReference>
<accession>A0AAG5DFD1</accession>
<dbReference type="FunFam" id="3.30.1520.10:FF:000064">
    <property type="entry name" value="Blast:Sorting nexin-16"/>
    <property type="match status" value="1"/>
</dbReference>
<evidence type="ECO:0000256" key="4">
    <source>
        <dbReference type="SAM" id="MobiDB-lite"/>
    </source>
</evidence>
<dbReference type="SMART" id="SM00312">
    <property type="entry name" value="PX"/>
    <property type="match status" value="1"/>
</dbReference>